<feature type="region of interest" description="Disordered" evidence="4">
    <location>
        <begin position="668"/>
        <end position="704"/>
    </location>
</feature>
<dbReference type="SMART" id="SM00229">
    <property type="entry name" value="RasGEFN"/>
    <property type="match status" value="2"/>
</dbReference>
<dbReference type="STRING" id="33528.ENSGAFP00000002770"/>
<gene>
    <name evidence="9" type="ORF">CCH79_00007053</name>
</gene>
<dbReference type="FunFam" id="2.30.29.30:FF:000117">
    <property type="entry name" value="ras-specific guanine nucleotide-releasing factor 1 isoform X2"/>
    <property type="match status" value="1"/>
</dbReference>
<dbReference type="Pfam" id="PF00618">
    <property type="entry name" value="RasGEF_N"/>
    <property type="match status" value="1"/>
</dbReference>
<comment type="caution">
    <text evidence="9">The sequence shown here is derived from an EMBL/GenBank/DDBJ whole genome shotgun (WGS) entry which is preliminary data.</text>
</comment>
<evidence type="ECO:0000259" key="5">
    <source>
        <dbReference type="PROSITE" id="PS50003"/>
    </source>
</evidence>
<dbReference type="CDD" id="cd00155">
    <property type="entry name" value="RasGEF"/>
    <property type="match status" value="1"/>
</dbReference>
<dbReference type="PANTHER" id="PTHR23113:SF187">
    <property type="entry name" value="RAS-SPECIFIC GUANINE NUCLEOTIDE-RELEASING FACTOR 2"/>
    <property type="match status" value="1"/>
</dbReference>
<dbReference type="Gene3D" id="1.20.900.10">
    <property type="entry name" value="Dbl homology (DH) domain"/>
    <property type="match status" value="1"/>
</dbReference>
<evidence type="ECO:0000259" key="7">
    <source>
        <dbReference type="PROSITE" id="PS50010"/>
    </source>
</evidence>
<keyword evidence="1 2" id="KW-0344">Guanine-nucleotide releasing factor</keyword>
<feature type="domain" description="DH" evidence="7">
    <location>
        <begin position="174"/>
        <end position="360"/>
    </location>
</feature>
<sequence length="1240" mass="141412">MAVFSHQYYLIVSFCLSFRATYGDCCRHYFLIVFGHDGQKPLELRTDEECECDEWVEAIQQASYSDIIIEREVLMQKYIHLVQIVETEKVAANQLRTQLEDQDTEIERLKSEIVALNKTKERMRPYHVYHENEDPDIKKIKKVQSFMRGWLCRRKWKIIVQDYICSPHAESMRKRNQIVFNMVEAETEYVHQLYILVNCFLRPLRMAASSKKPPISHDDVSSIFLNSETIMFLHEIFHQGLKARIANWPTLVLADLFDILLPMLNIYQEFVRNHQYSLQVLANCKQNRDFDKLLKQYESNAACEGRMLETFLTYPMFQIPRYIITLHELLAHTPHEHVERKSLEFAKSKLEELSRVMHDEVSDTENIRKNLAIERMIVEGCDILLDTSQTFVRQGSLIQLPSVERGKLSKVRLGSLSLKKEGERQCFLFTKHFLVCTRSSGGKLHLLKQGGVLSLIDCTLIEEPDATDDESKTAGQVFGQLDFKLVVEPSDLPSFTVVLLAPSRQEKAAWTSDISQCIDNIRCNGLMTIVFEENSKVTVPHIIKSDVRLHKDDVDICFSKTLNSCKVPQIRYASVERLLERLTDLRFLSIDFLNTFLHTYRIFTTATVVMDKLADIYKKPFSSIPIRAQRHSFDRLSISSICPDYSLKIKKIAMDQSKSLELFFATNQNNRGTDNTNDRSPRLCRKFSSPPPLSIQSRTSSPVRIRKLSLHSPITARVGGLDLTSPLSNSNFNHSSSQSAVSSPTSAQTPQTPTPQTPTPTATSPPSSSTSPPPNNCKLPQDPLTPSSPDQSPIPAADGEEAPRIDPFCGKLRRSIRRTVLESVSLEKIIPESPQNSEAGDMSPCRSPSTPRHLRYRQPGVQSGENSRCSVSPASAFAIATAAAGHGAPPVFTNSERTCDKEFIIRRAATNRVLNVLRHWVSKHSQDFEMNGDLKMSVIYLLEEVLRDPDLLPQERKATANILKCDTSTQHHALSQDEQEDAQLRIEDILQMADCPKAECFESLSAMELAEQITLLDHIVFRSIPYEEFLGQGWMKVDKTERTPYIMKTSQHFNDMSNLVASQIMSHTDVGSRASSIEKWVAVADICRCLNNYNGVLEITSALNRSAIYRLKKTWAKVSKQTKALMDKLQKTVSSEGRFKNLRETLKNCNPPCVPYLGMYLTDLAFIEEGTPNFTEEGLVNFSKMRMISHIIREIRQFQQTPYRIEHQPKVTQYLMDKTLTMDEDTLYDLSLKIEPRLPA</sequence>
<dbReference type="Gene3D" id="1.20.870.10">
    <property type="entry name" value="Son of sevenless (SoS) protein Chain: S domain 1"/>
    <property type="match status" value="2"/>
</dbReference>
<dbReference type="PROSITE" id="PS50010">
    <property type="entry name" value="DH_2"/>
    <property type="match status" value="1"/>
</dbReference>
<evidence type="ECO:0000256" key="1">
    <source>
        <dbReference type="ARBA" id="ARBA00022658"/>
    </source>
</evidence>
<dbReference type="PROSITE" id="PS50096">
    <property type="entry name" value="IQ"/>
    <property type="match status" value="1"/>
</dbReference>
<dbReference type="SUPFAM" id="SSF50729">
    <property type="entry name" value="PH domain-like"/>
    <property type="match status" value="1"/>
</dbReference>
<dbReference type="InterPro" id="IPR008937">
    <property type="entry name" value="Ras-like_GEF"/>
</dbReference>
<dbReference type="GO" id="GO:0005886">
    <property type="term" value="C:plasma membrane"/>
    <property type="evidence" value="ECO:0007669"/>
    <property type="project" value="TreeGrafter"/>
</dbReference>
<dbReference type="Gene3D" id="1.10.840.10">
    <property type="entry name" value="Ras guanine-nucleotide exchange factors catalytic domain"/>
    <property type="match status" value="1"/>
</dbReference>
<feature type="domain" description="Ras-GEF" evidence="6">
    <location>
        <begin position="1005"/>
        <end position="1237"/>
    </location>
</feature>
<dbReference type="PROSITE" id="PS00720">
    <property type="entry name" value="RASGEF"/>
    <property type="match status" value="1"/>
</dbReference>
<dbReference type="InterPro" id="IPR023578">
    <property type="entry name" value="Ras_GEF_dom_sf"/>
</dbReference>
<evidence type="ECO:0000313" key="9">
    <source>
        <dbReference type="EMBL" id="PWA19518.1"/>
    </source>
</evidence>
<evidence type="ECO:0000256" key="3">
    <source>
        <dbReference type="SAM" id="Coils"/>
    </source>
</evidence>
<dbReference type="Pfam" id="PF00621">
    <property type="entry name" value="RhoGEF"/>
    <property type="match status" value="1"/>
</dbReference>
<dbReference type="PANTHER" id="PTHR23113">
    <property type="entry name" value="GUANINE NUCLEOTIDE EXCHANGE FACTOR"/>
    <property type="match status" value="1"/>
</dbReference>
<dbReference type="InterPro" id="IPR036964">
    <property type="entry name" value="RASGEF_cat_dom_sf"/>
</dbReference>
<proteinExistence type="predicted"/>
<protein>
    <recommendedName>
        <fullName evidence="11">Ras-specific guanine nucleotide-releasing factor 2</fullName>
    </recommendedName>
</protein>
<feature type="compositionally biased region" description="Low complexity" evidence="4">
    <location>
        <begin position="759"/>
        <end position="770"/>
    </location>
</feature>
<dbReference type="PROSITE" id="PS50009">
    <property type="entry name" value="RASGEF_CAT"/>
    <property type="match status" value="1"/>
</dbReference>
<dbReference type="SUPFAM" id="SSF48065">
    <property type="entry name" value="DBL homology domain (DH-domain)"/>
    <property type="match status" value="1"/>
</dbReference>
<reference evidence="9 10" key="1">
    <citation type="journal article" date="2018" name="G3 (Bethesda)">
        <title>A High-Quality Reference Genome for the Invasive Mosquitofish Gambusia affinis Using a Chicago Library.</title>
        <authorList>
            <person name="Hoffberg S.L."/>
            <person name="Troendle N.J."/>
            <person name="Glenn T.C."/>
            <person name="Mahmud O."/>
            <person name="Louha S."/>
            <person name="Chalopin D."/>
            <person name="Bennetzen J.L."/>
            <person name="Mauricio R."/>
        </authorList>
    </citation>
    <scope>NUCLEOTIDE SEQUENCE [LARGE SCALE GENOMIC DNA]</scope>
    <source>
        <strain evidence="9">NE01/NJP1002.9</strain>
        <tissue evidence="9">Muscle</tissue>
    </source>
</reference>
<dbReference type="CDD" id="cd00160">
    <property type="entry name" value="RhoGEF"/>
    <property type="match status" value="1"/>
</dbReference>
<dbReference type="GO" id="GO:0005085">
    <property type="term" value="F:guanyl-nucleotide exchange factor activity"/>
    <property type="evidence" value="ECO:0007669"/>
    <property type="project" value="UniProtKB-KW"/>
</dbReference>
<dbReference type="FunFam" id="1.20.900.10:FF:000005">
    <property type="entry name" value="Ras-specific guanine nucleotide-releasing factor 1 isoform 2"/>
    <property type="match status" value="1"/>
</dbReference>
<evidence type="ECO:0000256" key="2">
    <source>
        <dbReference type="PROSITE-ProRule" id="PRU00168"/>
    </source>
</evidence>
<feature type="region of interest" description="Disordered" evidence="4">
    <location>
        <begin position="829"/>
        <end position="852"/>
    </location>
</feature>
<dbReference type="FunFam" id="1.10.840.10:FF:000004">
    <property type="entry name" value="ras-specific guanine nucleotide-releasing factor 2 isoform X1"/>
    <property type="match status" value="1"/>
</dbReference>
<feature type="compositionally biased region" description="Low complexity" evidence="4">
    <location>
        <begin position="729"/>
        <end position="751"/>
    </location>
</feature>
<evidence type="ECO:0000259" key="6">
    <source>
        <dbReference type="PROSITE" id="PS50009"/>
    </source>
</evidence>
<evidence type="ECO:0000259" key="8">
    <source>
        <dbReference type="PROSITE" id="PS50212"/>
    </source>
</evidence>
<dbReference type="InterPro" id="IPR000651">
    <property type="entry name" value="Ras-like_Gua-exchang_fac_N"/>
</dbReference>
<dbReference type="CDD" id="cd06224">
    <property type="entry name" value="REM"/>
    <property type="match status" value="1"/>
</dbReference>
<feature type="domain" description="PH" evidence="5">
    <location>
        <begin position="1"/>
        <end position="64"/>
    </location>
</feature>
<accession>A0A315V813</accession>
<feature type="coiled-coil region" evidence="3">
    <location>
        <begin position="82"/>
        <end position="119"/>
    </location>
</feature>
<dbReference type="EMBL" id="NHOQ01002094">
    <property type="protein sequence ID" value="PWA19518.1"/>
    <property type="molecule type" value="Genomic_DNA"/>
</dbReference>
<dbReference type="PROSITE" id="PS50212">
    <property type="entry name" value="RASGEF_NTER"/>
    <property type="match status" value="1"/>
</dbReference>
<name>A0A315V813_GAMAF</name>
<organism evidence="9 10">
    <name type="scientific">Gambusia affinis</name>
    <name type="common">Western mosquitofish</name>
    <name type="synonym">Heterandria affinis</name>
    <dbReference type="NCBI Taxonomy" id="33528"/>
    <lineage>
        <taxon>Eukaryota</taxon>
        <taxon>Metazoa</taxon>
        <taxon>Chordata</taxon>
        <taxon>Craniata</taxon>
        <taxon>Vertebrata</taxon>
        <taxon>Euteleostomi</taxon>
        <taxon>Actinopterygii</taxon>
        <taxon>Neopterygii</taxon>
        <taxon>Teleostei</taxon>
        <taxon>Neoteleostei</taxon>
        <taxon>Acanthomorphata</taxon>
        <taxon>Ovalentaria</taxon>
        <taxon>Atherinomorphae</taxon>
        <taxon>Cyprinodontiformes</taxon>
        <taxon>Poeciliidae</taxon>
        <taxon>Poeciliinae</taxon>
        <taxon>Gambusia</taxon>
    </lineage>
</organism>
<dbReference type="Proteomes" id="UP000250572">
    <property type="component" value="Unassembled WGS sequence"/>
</dbReference>
<dbReference type="AlphaFoldDB" id="A0A315V813"/>
<feature type="domain" description="PH" evidence="5">
    <location>
        <begin position="401"/>
        <end position="519"/>
    </location>
</feature>
<evidence type="ECO:0000256" key="4">
    <source>
        <dbReference type="SAM" id="MobiDB-lite"/>
    </source>
</evidence>
<dbReference type="InterPro" id="IPR011993">
    <property type="entry name" value="PH-like_dom_sf"/>
</dbReference>
<feature type="region of interest" description="Disordered" evidence="4">
    <location>
        <begin position="729"/>
        <end position="808"/>
    </location>
</feature>
<keyword evidence="10" id="KW-1185">Reference proteome</keyword>
<dbReference type="InterPro" id="IPR000219">
    <property type="entry name" value="DH_dom"/>
</dbReference>
<dbReference type="InterPro" id="IPR001849">
    <property type="entry name" value="PH_domain"/>
</dbReference>
<feature type="domain" description="N-terminal Ras-GEF" evidence="8">
    <location>
        <begin position="566"/>
        <end position="688"/>
    </location>
</feature>
<dbReference type="SMART" id="SM00147">
    <property type="entry name" value="RasGEF"/>
    <property type="match status" value="1"/>
</dbReference>
<evidence type="ECO:0008006" key="11">
    <source>
        <dbReference type="Google" id="ProtNLM"/>
    </source>
</evidence>
<dbReference type="SUPFAM" id="SSF48366">
    <property type="entry name" value="Ras GEF"/>
    <property type="match status" value="1"/>
</dbReference>
<dbReference type="InterPro" id="IPR035899">
    <property type="entry name" value="DBL_dom_sf"/>
</dbReference>
<dbReference type="PROSITE" id="PS50003">
    <property type="entry name" value="PH_DOMAIN"/>
    <property type="match status" value="2"/>
</dbReference>
<dbReference type="Pfam" id="PF00617">
    <property type="entry name" value="RasGEF"/>
    <property type="match status" value="1"/>
</dbReference>
<evidence type="ECO:0000313" key="10">
    <source>
        <dbReference type="Proteomes" id="UP000250572"/>
    </source>
</evidence>
<dbReference type="InterPro" id="IPR019804">
    <property type="entry name" value="Ras_G-nucl-exch_fac_CS"/>
</dbReference>
<dbReference type="Gene3D" id="2.30.29.30">
    <property type="entry name" value="Pleckstrin-homology domain (PH domain)/Phosphotyrosine-binding domain (PTB)"/>
    <property type="match status" value="1"/>
</dbReference>
<dbReference type="GO" id="GO:0007265">
    <property type="term" value="P:Ras protein signal transduction"/>
    <property type="evidence" value="ECO:0007669"/>
    <property type="project" value="TreeGrafter"/>
</dbReference>
<dbReference type="SMART" id="SM00233">
    <property type="entry name" value="PH"/>
    <property type="match status" value="1"/>
</dbReference>
<keyword evidence="3" id="KW-0175">Coiled coil</keyword>
<dbReference type="InterPro" id="IPR001895">
    <property type="entry name" value="RASGEF_cat_dom"/>
</dbReference>
<dbReference type="SMART" id="SM00325">
    <property type="entry name" value="RhoGEF"/>
    <property type="match status" value="1"/>
</dbReference>